<gene>
    <name evidence="4" type="ORF">SERLADRAFT_463359</name>
</gene>
<name>F8NS02_SERL9</name>
<feature type="transmembrane region" description="Helical" evidence="2">
    <location>
        <begin position="12"/>
        <end position="33"/>
    </location>
</feature>
<keyword evidence="2" id="KW-0472">Membrane</keyword>
<dbReference type="InterPro" id="IPR029058">
    <property type="entry name" value="AB_hydrolase_fold"/>
</dbReference>
<protein>
    <recommendedName>
        <fullName evidence="3">Alpha/beta hydrolase fold-3 domain-containing protein</fullName>
    </recommendedName>
</protein>
<proteinExistence type="predicted"/>
<dbReference type="GeneID" id="18818541"/>
<dbReference type="KEGG" id="sla:SERLADRAFT_463359"/>
<dbReference type="InterPro" id="IPR013094">
    <property type="entry name" value="AB_hydrolase_3"/>
</dbReference>
<dbReference type="HOGENOM" id="CLU_019364_1_0_1"/>
<dbReference type="PANTHER" id="PTHR48081:SF26">
    <property type="entry name" value="ALPHA_BETA HYDROLASE FOLD-3 DOMAIN-CONTAINING PROTEIN"/>
    <property type="match status" value="1"/>
</dbReference>
<reference evidence="4" key="1">
    <citation type="submission" date="2011-04" db="EMBL/GenBank/DDBJ databases">
        <title>Evolution of plant cell wall degrading machinery underlies the functional diversity of forest fungi.</title>
        <authorList>
            <consortium name="US DOE Joint Genome Institute (JGI-PGF)"/>
            <person name="Eastwood D.C."/>
            <person name="Floudas D."/>
            <person name="Binder M."/>
            <person name="Majcherczyk A."/>
            <person name="Schneider P."/>
            <person name="Aerts A."/>
            <person name="Asiegbu F.O."/>
            <person name="Baker S.E."/>
            <person name="Barry K."/>
            <person name="Bendiksby M."/>
            <person name="Blumentritt M."/>
            <person name="Coutinho P.M."/>
            <person name="Cullen D."/>
            <person name="Cullen D."/>
            <person name="Gathman A."/>
            <person name="Goodell B."/>
            <person name="Henrissat B."/>
            <person name="Ihrmark K."/>
            <person name="Kauserud H."/>
            <person name="Kohler A."/>
            <person name="LaButti K."/>
            <person name="Lapidus A."/>
            <person name="Lavin J.L."/>
            <person name="Lee Y.-H."/>
            <person name="Lindquist E."/>
            <person name="Lilly W."/>
            <person name="Lucas S."/>
            <person name="Morin E."/>
            <person name="Murat C."/>
            <person name="Oguiza J.A."/>
            <person name="Park J."/>
            <person name="Pisabarro A.G."/>
            <person name="Riley R."/>
            <person name="Rosling A."/>
            <person name="Salamov A."/>
            <person name="Schmidt O."/>
            <person name="Schmutz J."/>
            <person name="Skrede I."/>
            <person name="Stenlid J."/>
            <person name="Wiebenga A."/>
            <person name="Xie X."/>
            <person name="Kues U."/>
            <person name="Hibbett D.S."/>
            <person name="Hoffmeister D."/>
            <person name="Hogberg N."/>
            <person name="Martin F."/>
            <person name="Grigoriev I.V."/>
            <person name="Watkinson S.C."/>
        </authorList>
    </citation>
    <scope>NUCLEOTIDE SEQUENCE</scope>
    <source>
        <strain evidence="4">S7.9</strain>
    </source>
</reference>
<dbReference type="RefSeq" id="XP_007316537.1">
    <property type="nucleotide sequence ID" value="XM_007316475.1"/>
</dbReference>
<dbReference type="AlphaFoldDB" id="F8NS02"/>
<dbReference type="Pfam" id="PF07859">
    <property type="entry name" value="Abhydrolase_3"/>
    <property type="match status" value="1"/>
</dbReference>
<dbReference type="Proteomes" id="UP000008064">
    <property type="component" value="Unassembled WGS sequence"/>
</dbReference>
<keyword evidence="2" id="KW-1133">Transmembrane helix</keyword>
<feature type="domain" description="Alpha/beta hydrolase fold-3" evidence="3">
    <location>
        <begin position="146"/>
        <end position="360"/>
    </location>
</feature>
<evidence type="ECO:0000256" key="2">
    <source>
        <dbReference type="SAM" id="Phobius"/>
    </source>
</evidence>
<evidence type="ECO:0000259" key="3">
    <source>
        <dbReference type="Pfam" id="PF07859"/>
    </source>
</evidence>
<organism>
    <name type="scientific">Serpula lacrymans var. lacrymans (strain S7.9)</name>
    <name type="common">Dry rot fungus</name>
    <dbReference type="NCBI Taxonomy" id="578457"/>
    <lineage>
        <taxon>Eukaryota</taxon>
        <taxon>Fungi</taxon>
        <taxon>Dikarya</taxon>
        <taxon>Basidiomycota</taxon>
        <taxon>Agaricomycotina</taxon>
        <taxon>Agaricomycetes</taxon>
        <taxon>Agaricomycetidae</taxon>
        <taxon>Boletales</taxon>
        <taxon>Coniophorineae</taxon>
        <taxon>Serpulaceae</taxon>
        <taxon>Serpula</taxon>
    </lineage>
</organism>
<dbReference type="EMBL" id="GL945432">
    <property type="protein sequence ID" value="EGO26364.1"/>
    <property type="molecule type" value="Genomic_DNA"/>
</dbReference>
<accession>F8NS02</accession>
<dbReference type="InterPro" id="IPR050300">
    <property type="entry name" value="GDXG_lipolytic_enzyme"/>
</dbReference>
<keyword evidence="1" id="KW-0378">Hydrolase</keyword>
<dbReference type="Gene3D" id="3.40.50.1820">
    <property type="entry name" value="alpha/beta hydrolase"/>
    <property type="match status" value="1"/>
</dbReference>
<sequence>MVHELQHQPARGLYLAYQIISTLFFRLPFWILVSIPRPWRPRPSWSLKRCLWVNLIRHVSQIFYKTGPIFISPSHLEIQTGPGIRGVWVEVATASRLITGDLATWASMANVKSVRIPGYWLDREGSEVKVGERLQLNPGEKVLYRLHGGSYIQLSAHSDDPTAAIARDLLKQCCSLACAFSIEYRLSASDPHPARNPFPAALIDALAGYSYLVNSIGIPASAIIIEGDSSGGNLALALARYLVEYHDSPDVDLPPPPGGLILFSPRTDMSCSHETPDSSALNFFKSDILGPEIIGRSTYPKNSYLGPHGFDAAMYNPYISPASRYIKEISFKGFPRTFLVAGGAELFRDQLRTLRNDMARDMGEGDDTGQISYYEAPDGIHVYAMFAWHEPERSDTLSAIAQWIDWEKDNLNAQIV</sequence>
<dbReference type="OrthoDB" id="2152029at2759"/>
<evidence type="ECO:0000313" key="4">
    <source>
        <dbReference type="EMBL" id="EGO26364.1"/>
    </source>
</evidence>
<dbReference type="SUPFAM" id="SSF53474">
    <property type="entry name" value="alpha/beta-Hydrolases"/>
    <property type="match status" value="1"/>
</dbReference>
<keyword evidence="2" id="KW-0812">Transmembrane</keyword>
<dbReference type="GO" id="GO:0016787">
    <property type="term" value="F:hydrolase activity"/>
    <property type="evidence" value="ECO:0007669"/>
    <property type="project" value="UniProtKB-KW"/>
</dbReference>
<dbReference type="PANTHER" id="PTHR48081">
    <property type="entry name" value="AB HYDROLASE SUPERFAMILY PROTEIN C4A8.06C"/>
    <property type="match status" value="1"/>
</dbReference>
<evidence type="ECO:0000256" key="1">
    <source>
        <dbReference type="ARBA" id="ARBA00022801"/>
    </source>
</evidence>